<feature type="domain" description="Importin N-terminal" evidence="7">
    <location>
        <begin position="32"/>
        <end position="109"/>
    </location>
</feature>
<keyword evidence="9" id="KW-1185">Reference proteome</keyword>
<gene>
    <name evidence="8" type="ORF">L228DRAFT_252985</name>
</gene>
<sequence length="941" mass="104063">MAWQPQEEQLVQLAGFLRDSLNVQNQTVFKHAASMLAQAKESPDINNYLTYLVAQTDVPAALKITIKEAQLIKSTAAIMLKNNVRFSYDQIAEPSRAYIRSCILLALEDPNAQIRSLSGNVVTELVRQGGILGWPQLLPQLMALVSNDSGSTSLETQEGAMSALYKICEDNARALDKDYQGERPLNFLIPKLLEFTTHASARVRGQALSCINIFIPHKPQALLVVIDAFLLQLFQLAHDTSAEVRRNVCRAFVLLVDVRPDKLKPHMDGLIEYTVSQQRIIEDSDLALDAAEFWLCVGEHEALAADLGRHLALIVPVLLECMVYSEDDIIRLGGEGDDAEEEDREEDIKPQFAKTKLARNAPTKADGSGADASGDALDEDDLSEGEIDDDDDDDDDGGDPEDQWNLRKCSAAALDVLASVFHRPVFEITLPYLKENLQHAEWPRREAAVLALGAVAEGCMSAVKPHLPDLVPYLISLLNDQEPVVRQITCWTLGRYSAWASHLKDPAEKAQFFEPMMVGLLHKMLDNNKRVQEAGASAFASLEEKAKSQLTPYCQPIIQQFIRCFGKYKDRNMFILYDCVQTLAEHIGPGLAAPGLVDLLMPALIDRWNRVTDQSRELFPLLECLSYVAIALGKAFAPFSGPIFTRCIKVVHTTLEEYVMAAGNGHEGVDLPDKDFLITSLDLLSSIIQALDDADGLELVKTSKPNLFQLLAYALDDPANEVRQSGYALLGDCAIYVFPELEPFLATILPILSGQLDLDKISFDEVDASFAVLNNACWSCGEVATKYGPEGMGPFLDILYERLVTIMTNPELPDSLVENAAIAIGRLGILSAPALAPHVAELVGPFLEQMEKVEFTDEKADAFRGFTRIVALNAAAIEQHLIKYFTVIARYPAVHQQDGVLFDHFKAILDLYRSMIPDFDTFVGSNMAPSDRQILQNLYGV</sequence>
<evidence type="ECO:0000313" key="8">
    <source>
        <dbReference type="EMBL" id="KZF23640.1"/>
    </source>
</evidence>
<dbReference type="OrthoDB" id="951172at2759"/>
<dbReference type="FunFam" id="1.25.10.10:FF:000219">
    <property type="entry name" value="Importin subunit beta-2"/>
    <property type="match status" value="1"/>
</dbReference>
<dbReference type="GO" id="GO:0005737">
    <property type="term" value="C:cytoplasm"/>
    <property type="evidence" value="ECO:0007669"/>
    <property type="project" value="UniProtKB-SubCell"/>
</dbReference>
<keyword evidence="4" id="KW-0677">Repeat</keyword>
<feature type="compositionally biased region" description="Acidic residues" evidence="6">
    <location>
        <begin position="335"/>
        <end position="345"/>
    </location>
</feature>
<feature type="compositionally biased region" description="Acidic residues" evidence="6">
    <location>
        <begin position="376"/>
        <end position="402"/>
    </location>
</feature>
<dbReference type="PANTHER" id="PTHR10527">
    <property type="entry name" value="IMPORTIN BETA"/>
    <property type="match status" value="1"/>
</dbReference>
<dbReference type="InterPro" id="IPR011989">
    <property type="entry name" value="ARM-like"/>
</dbReference>
<evidence type="ECO:0000256" key="1">
    <source>
        <dbReference type="ARBA" id="ARBA00004496"/>
    </source>
</evidence>
<dbReference type="AlphaFoldDB" id="A0A165HKB3"/>
<evidence type="ECO:0000313" key="9">
    <source>
        <dbReference type="Proteomes" id="UP000076632"/>
    </source>
</evidence>
<proteinExistence type="predicted"/>
<feature type="compositionally biased region" description="Low complexity" evidence="6">
    <location>
        <begin position="365"/>
        <end position="375"/>
    </location>
</feature>
<dbReference type="GeneID" id="28898858"/>
<organism evidence="8 9">
    <name type="scientific">Xylona heveae (strain CBS 132557 / TC161)</name>
    <dbReference type="NCBI Taxonomy" id="1328760"/>
    <lineage>
        <taxon>Eukaryota</taxon>
        <taxon>Fungi</taxon>
        <taxon>Dikarya</taxon>
        <taxon>Ascomycota</taxon>
        <taxon>Pezizomycotina</taxon>
        <taxon>Xylonomycetes</taxon>
        <taxon>Xylonales</taxon>
        <taxon>Xylonaceae</taxon>
        <taxon>Xylona</taxon>
    </lineage>
</organism>
<evidence type="ECO:0000256" key="5">
    <source>
        <dbReference type="ARBA" id="ARBA00022927"/>
    </source>
</evidence>
<name>A0A165HKB3_XYLHT</name>
<dbReference type="FunFam" id="1.25.10.10:FF:000313">
    <property type="entry name" value="Importin beta-2 subunit, putative"/>
    <property type="match status" value="1"/>
</dbReference>
<dbReference type="InParanoid" id="A0A165HKB3"/>
<dbReference type="GO" id="GO:0034399">
    <property type="term" value="C:nuclear periphery"/>
    <property type="evidence" value="ECO:0007669"/>
    <property type="project" value="EnsemblFungi"/>
</dbReference>
<keyword evidence="5" id="KW-0653">Protein transport</keyword>
<evidence type="ECO:0000256" key="2">
    <source>
        <dbReference type="ARBA" id="ARBA00022448"/>
    </source>
</evidence>
<dbReference type="Pfam" id="PF13513">
    <property type="entry name" value="HEAT_EZ"/>
    <property type="match status" value="1"/>
</dbReference>
<dbReference type="STRING" id="1328760.A0A165HKB3"/>
<accession>A0A165HKB3</accession>
<dbReference type="GO" id="GO:0031267">
    <property type="term" value="F:small GTPase binding"/>
    <property type="evidence" value="ECO:0007669"/>
    <property type="project" value="InterPro"/>
</dbReference>
<keyword evidence="2" id="KW-0813">Transport</keyword>
<protein>
    <submittedName>
        <fullName evidence="8">ARM repeat-containing protein</fullName>
    </submittedName>
</protein>
<dbReference type="GO" id="GO:0006606">
    <property type="term" value="P:protein import into nucleus"/>
    <property type="evidence" value="ECO:0007669"/>
    <property type="project" value="InterPro"/>
</dbReference>
<dbReference type="Proteomes" id="UP000076632">
    <property type="component" value="Unassembled WGS sequence"/>
</dbReference>
<dbReference type="SUPFAM" id="SSF48371">
    <property type="entry name" value="ARM repeat"/>
    <property type="match status" value="1"/>
</dbReference>
<dbReference type="PROSITE" id="PS50166">
    <property type="entry name" value="IMPORTIN_B_NT"/>
    <property type="match status" value="1"/>
</dbReference>
<comment type="subcellular location">
    <subcellularLocation>
        <location evidence="1">Cytoplasm</location>
    </subcellularLocation>
</comment>
<dbReference type="RefSeq" id="XP_018189195.1">
    <property type="nucleotide sequence ID" value="XM_018333721.1"/>
</dbReference>
<dbReference type="OMA" id="AQEGAMS"/>
<keyword evidence="3" id="KW-0963">Cytoplasm</keyword>
<evidence type="ECO:0000256" key="6">
    <source>
        <dbReference type="SAM" id="MobiDB-lite"/>
    </source>
</evidence>
<dbReference type="InterPro" id="IPR001494">
    <property type="entry name" value="Importin-beta_N"/>
</dbReference>
<evidence type="ECO:0000256" key="4">
    <source>
        <dbReference type="ARBA" id="ARBA00022737"/>
    </source>
</evidence>
<feature type="region of interest" description="Disordered" evidence="6">
    <location>
        <begin position="334"/>
        <end position="404"/>
    </location>
</feature>
<dbReference type="Gene3D" id="1.25.10.10">
    <property type="entry name" value="Leucine-rich Repeat Variant"/>
    <property type="match status" value="2"/>
</dbReference>
<reference evidence="8 9" key="1">
    <citation type="journal article" date="2016" name="Fungal Biol.">
        <title>The genome of Xylona heveae provides a window into fungal endophytism.</title>
        <authorList>
            <person name="Gazis R."/>
            <person name="Kuo A."/>
            <person name="Riley R."/>
            <person name="LaButti K."/>
            <person name="Lipzen A."/>
            <person name="Lin J."/>
            <person name="Amirebrahimi M."/>
            <person name="Hesse C.N."/>
            <person name="Spatafora J.W."/>
            <person name="Henrissat B."/>
            <person name="Hainaut M."/>
            <person name="Grigoriev I.V."/>
            <person name="Hibbett D.S."/>
        </authorList>
    </citation>
    <scope>NUCLEOTIDE SEQUENCE [LARGE SCALE GENOMIC DNA]</scope>
    <source>
        <strain evidence="8 9">TC161</strain>
    </source>
</reference>
<dbReference type="EMBL" id="KV407457">
    <property type="protein sequence ID" value="KZF23640.1"/>
    <property type="molecule type" value="Genomic_DNA"/>
</dbReference>
<dbReference type="InterPro" id="IPR016024">
    <property type="entry name" value="ARM-type_fold"/>
</dbReference>
<dbReference type="InterPro" id="IPR040122">
    <property type="entry name" value="Importin_beta"/>
</dbReference>
<evidence type="ECO:0000259" key="7">
    <source>
        <dbReference type="PROSITE" id="PS50166"/>
    </source>
</evidence>
<dbReference type="FunCoup" id="A0A165HKB3">
    <property type="interactions" value="1166"/>
</dbReference>
<evidence type="ECO:0000256" key="3">
    <source>
        <dbReference type="ARBA" id="ARBA00022490"/>
    </source>
</evidence>